<dbReference type="InterPro" id="IPR014945">
    <property type="entry name" value="DUF1816"/>
</dbReference>
<dbReference type="Pfam" id="PF08846">
    <property type="entry name" value="DUF1816"/>
    <property type="match status" value="1"/>
</dbReference>
<dbReference type="Proteomes" id="UP000641646">
    <property type="component" value="Unassembled WGS sequence"/>
</dbReference>
<proteinExistence type="predicted"/>
<name>A0A926VPZ7_9CYAN</name>
<protein>
    <submittedName>
        <fullName evidence="1">DUF1816 domain-containing protein</fullName>
    </submittedName>
</protein>
<accession>A0A926VPZ7</accession>
<dbReference type="RefSeq" id="WP_190475885.1">
    <property type="nucleotide sequence ID" value="NZ_JACJPW010000219.1"/>
</dbReference>
<reference evidence="1" key="2">
    <citation type="submission" date="2020-08" db="EMBL/GenBank/DDBJ databases">
        <authorList>
            <person name="Chen M."/>
            <person name="Teng W."/>
            <person name="Zhao L."/>
            <person name="Hu C."/>
            <person name="Zhou Y."/>
            <person name="Han B."/>
            <person name="Song L."/>
            <person name="Shu W."/>
        </authorList>
    </citation>
    <scope>NUCLEOTIDE SEQUENCE</scope>
    <source>
        <strain evidence="1">FACHB-1375</strain>
    </source>
</reference>
<keyword evidence="2" id="KW-1185">Reference proteome</keyword>
<comment type="caution">
    <text evidence="1">The sequence shown here is derived from an EMBL/GenBank/DDBJ whole genome shotgun (WGS) entry which is preliminary data.</text>
</comment>
<evidence type="ECO:0000313" key="2">
    <source>
        <dbReference type="Proteomes" id="UP000641646"/>
    </source>
</evidence>
<dbReference type="EMBL" id="JACJPW010000219">
    <property type="protein sequence ID" value="MBD2186494.1"/>
    <property type="molecule type" value="Genomic_DNA"/>
</dbReference>
<gene>
    <name evidence="1" type="ORF">H6G03_36515</name>
</gene>
<dbReference type="AlphaFoldDB" id="A0A926VPZ7"/>
<sequence length="78" mass="9116">MLLTNRTLPKQEEIKFGWWVKIVTLLPECTYYIGPFNSIREAAAAQVGYMEDLKQEGAQEMTVWIRQCKPKMLTSFED</sequence>
<reference evidence="1" key="1">
    <citation type="journal article" date="2015" name="ISME J.">
        <title>Draft Genome Sequence of Streptomyces incarnatus NRRL8089, which Produces the Nucleoside Antibiotic Sinefungin.</title>
        <authorList>
            <person name="Oshima K."/>
            <person name="Hattori M."/>
            <person name="Shimizu H."/>
            <person name="Fukuda K."/>
            <person name="Nemoto M."/>
            <person name="Inagaki K."/>
            <person name="Tamura T."/>
        </authorList>
    </citation>
    <scope>NUCLEOTIDE SEQUENCE</scope>
    <source>
        <strain evidence="1">FACHB-1375</strain>
    </source>
</reference>
<organism evidence="1 2">
    <name type="scientific">Aerosakkonema funiforme FACHB-1375</name>
    <dbReference type="NCBI Taxonomy" id="2949571"/>
    <lineage>
        <taxon>Bacteria</taxon>
        <taxon>Bacillati</taxon>
        <taxon>Cyanobacteriota</taxon>
        <taxon>Cyanophyceae</taxon>
        <taxon>Oscillatoriophycideae</taxon>
        <taxon>Aerosakkonematales</taxon>
        <taxon>Aerosakkonemataceae</taxon>
        <taxon>Aerosakkonema</taxon>
    </lineage>
</organism>
<evidence type="ECO:0000313" key="1">
    <source>
        <dbReference type="EMBL" id="MBD2186494.1"/>
    </source>
</evidence>